<name>A0A2P6NAU1_9EUKA</name>
<organism evidence="2 3">
    <name type="scientific">Planoprotostelium fungivorum</name>
    <dbReference type="NCBI Taxonomy" id="1890364"/>
    <lineage>
        <taxon>Eukaryota</taxon>
        <taxon>Amoebozoa</taxon>
        <taxon>Evosea</taxon>
        <taxon>Variosea</taxon>
        <taxon>Cavosteliida</taxon>
        <taxon>Cavosteliaceae</taxon>
        <taxon>Planoprotostelium</taxon>
    </lineage>
</organism>
<dbReference type="Proteomes" id="UP000241769">
    <property type="component" value="Unassembled WGS sequence"/>
</dbReference>
<feature type="region of interest" description="Disordered" evidence="1">
    <location>
        <begin position="107"/>
        <end position="170"/>
    </location>
</feature>
<dbReference type="EMBL" id="MDYQ01000131">
    <property type="protein sequence ID" value="PRP81068.1"/>
    <property type="molecule type" value="Genomic_DNA"/>
</dbReference>
<evidence type="ECO:0000256" key="1">
    <source>
        <dbReference type="SAM" id="MobiDB-lite"/>
    </source>
</evidence>
<keyword evidence="3" id="KW-1185">Reference proteome</keyword>
<evidence type="ECO:0000313" key="2">
    <source>
        <dbReference type="EMBL" id="PRP81068.1"/>
    </source>
</evidence>
<proteinExistence type="predicted"/>
<feature type="compositionally biased region" description="Polar residues" evidence="1">
    <location>
        <begin position="120"/>
        <end position="140"/>
    </location>
</feature>
<dbReference type="InParanoid" id="A0A2P6NAU1"/>
<reference evidence="2 3" key="1">
    <citation type="journal article" date="2018" name="Genome Biol. Evol.">
        <title>Multiple Roots of Fruiting Body Formation in Amoebozoa.</title>
        <authorList>
            <person name="Hillmann F."/>
            <person name="Forbes G."/>
            <person name="Novohradska S."/>
            <person name="Ferling I."/>
            <person name="Riege K."/>
            <person name="Groth M."/>
            <person name="Westermann M."/>
            <person name="Marz M."/>
            <person name="Spaller T."/>
            <person name="Winckler T."/>
            <person name="Schaap P."/>
            <person name="Glockner G."/>
        </authorList>
    </citation>
    <scope>NUCLEOTIDE SEQUENCE [LARGE SCALE GENOMIC DNA]</scope>
    <source>
        <strain evidence="2 3">Jena</strain>
    </source>
</reference>
<feature type="compositionally biased region" description="Basic and acidic residues" evidence="1">
    <location>
        <begin position="110"/>
        <end position="119"/>
    </location>
</feature>
<sequence>MFGMDHVHNGPRESLLELKLLTRESDWKNANIVSTMTQFGPGPTYYMHNREVQIDHAVIAFKVTNSLGIPETSSTINSSSNPIDRQVTSSLLPSTTTHNAAVEAAAMTNDSDKREEQHIMNKTKNTNEVTTGSETGNSTMKRVPTRDDKSKTPSASSEQKETSVHLIHRSSKPCHLSIGYKNVSSEETNDADGSATTDYQRRGISLCHTMPLVAGSILNCMTLFAMAHPLTAEQHQAEGDVHHEMRVLENKQRLTER</sequence>
<comment type="caution">
    <text evidence="2">The sequence shown here is derived from an EMBL/GenBank/DDBJ whole genome shotgun (WGS) entry which is preliminary data.</text>
</comment>
<gene>
    <name evidence="2" type="ORF">PROFUN_11146</name>
</gene>
<protein>
    <submittedName>
        <fullName evidence="2">Uncharacterized protein</fullName>
    </submittedName>
</protein>
<accession>A0A2P6NAU1</accession>
<evidence type="ECO:0000313" key="3">
    <source>
        <dbReference type="Proteomes" id="UP000241769"/>
    </source>
</evidence>
<dbReference type="AlphaFoldDB" id="A0A2P6NAU1"/>